<accession>A0ABR2ZHX2</accession>
<proteinExistence type="inferred from homology"/>
<dbReference type="EMBL" id="JBBXMP010000143">
    <property type="protein sequence ID" value="KAL0061245.1"/>
    <property type="molecule type" value="Genomic_DNA"/>
</dbReference>
<feature type="compositionally biased region" description="Polar residues" evidence="6">
    <location>
        <begin position="1"/>
        <end position="10"/>
    </location>
</feature>
<feature type="domain" description="FAD dependent oxidoreductase" evidence="8">
    <location>
        <begin position="50"/>
        <end position="430"/>
    </location>
</feature>
<organism evidence="9 10">
    <name type="scientific">Marasmius tenuissimus</name>
    <dbReference type="NCBI Taxonomy" id="585030"/>
    <lineage>
        <taxon>Eukaryota</taxon>
        <taxon>Fungi</taxon>
        <taxon>Dikarya</taxon>
        <taxon>Basidiomycota</taxon>
        <taxon>Agaricomycotina</taxon>
        <taxon>Agaricomycetes</taxon>
        <taxon>Agaricomycetidae</taxon>
        <taxon>Agaricales</taxon>
        <taxon>Marasmiineae</taxon>
        <taxon>Marasmiaceae</taxon>
        <taxon>Marasmius</taxon>
    </lineage>
</organism>
<protein>
    <recommendedName>
        <fullName evidence="8">FAD dependent oxidoreductase domain-containing protein</fullName>
    </recommendedName>
</protein>
<dbReference type="InterPro" id="IPR006076">
    <property type="entry name" value="FAD-dep_OxRdtase"/>
</dbReference>
<comment type="similarity">
    <text evidence="2">Belongs to the DAMOX/DASOX family.</text>
</comment>
<dbReference type="Gene3D" id="3.30.9.10">
    <property type="entry name" value="D-Amino Acid Oxidase, subunit A, domain 2"/>
    <property type="match status" value="1"/>
</dbReference>
<dbReference type="Pfam" id="PF01266">
    <property type="entry name" value="DAO"/>
    <property type="match status" value="1"/>
</dbReference>
<comment type="caution">
    <text evidence="9">The sequence shown here is derived from an EMBL/GenBank/DDBJ whole genome shotgun (WGS) entry which is preliminary data.</text>
</comment>
<dbReference type="Gene3D" id="3.40.50.720">
    <property type="entry name" value="NAD(P)-binding Rossmann-like Domain"/>
    <property type="match status" value="1"/>
</dbReference>
<keyword evidence="10" id="KW-1185">Reference proteome</keyword>
<evidence type="ECO:0000256" key="4">
    <source>
        <dbReference type="ARBA" id="ARBA00022827"/>
    </source>
</evidence>
<feature type="transmembrane region" description="Helical" evidence="7">
    <location>
        <begin position="50"/>
        <end position="67"/>
    </location>
</feature>
<evidence type="ECO:0000313" key="10">
    <source>
        <dbReference type="Proteomes" id="UP001437256"/>
    </source>
</evidence>
<feature type="compositionally biased region" description="Low complexity" evidence="6">
    <location>
        <begin position="11"/>
        <end position="21"/>
    </location>
</feature>
<dbReference type="PANTHER" id="PTHR11530:SF25">
    <property type="entry name" value="FAD DEPENDENT OXIDOREDUCTASE DOMAIN-CONTAINING PROTEIN"/>
    <property type="match status" value="1"/>
</dbReference>
<name>A0ABR2ZHX2_9AGAR</name>
<dbReference type="PANTHER" id="PTHR11530">
    <property type="entry name" value="D-AMINO ACID OXIDASE"/>
    <property type="match status" value="1"/>
</dbReference>
<evidence type="ECO:0000259" key="8">
    <source>
        <dbReference type="Pfam" id="PF01266"/>
    </source>
</evidence>
<keyword evidence="4" id="KW-0274">FAD</keyword>
<evidence type="ECO:0000256" key="3">
    <source>
        <dbReference type="ARBA" id="ARBA00022630"/>
    </source>
</evidence>
<evidence type="ECO:0000313" key="9">
    <source>
        <dbReference type="EMBL" id="KAL0061245.1"/>
    </source>
</evidence>
<keyword evidence="7" id="KW-0812">Transmembrane</keyword>
<evidence type="ECO:0000256" key="5">
    <source>
        <dbReference type="ARBA" id="ARBA00023002"/>
    </source>
</evidence>
<evidence type="ECO:0000256" key="1">
    <source>
        <dbReference type="ARBA" id="ARBA00001974"/>
    </source>
</evidence>
<sequence>MAIQTIHFTHSPNPSTNTPNSSNLRLWHNITPLPHPLIPPSSTNTKSKHIIVVGAGVIGLTISWALLDRGYQVTVISKDWPSSSSSSTIHERLASQVGGAAMWSYPHSSSSSTTHNHREKRWSTDSYRIWSDIALAAAGGGGKKSNLSGVTMLPSSHYFPHRIEENQIELTRMNEIRDTGVFGFTRGGEKEQNRLLVNQNDLYPAYITMDSYTFLVPHFTTHETLSYLLFLIKSKGAHLHTHRIEGDLFVQELDLRRKWNADAIVNCTGIGSVELAGDHSCYPNRGGFINVINDGISFPQIKHGLTVHLGNGRKKGGVVVVPRTNGTLLVGASSEPDNWHLNLTLDSPVIQRLKSRCEAHLPFLKNARIDPSQPISQGLRPSRQGNEARVERESREVFQYEKTRVRSMIIHSYGHGEAGWTVSWGCAGDVVRLVDELFGV</sequence>
<comment type="cofactor">
    <cofactor evidence="1">
        <name>FAD</name>
        <dbReference type="ChEBI" id="CHEBI:57692"/>
    </cofactor>
</comment>
<keyword evidence="5" id="KW-0560">Oxidoreductase</keyword>
<dbReference type="SUPFAM" id="SSF54373">
    <property type="entry name" value="FAD-linked reductases, C-terminal domain"/>
    <property type="match status" value="1"/>
</dbReference>
<feature type="region of interest" description="Disordered" evidence="6">
    <location>
        <begin position="1"/>
        <end position="21"/>
    </location>
</feature>
<dbReference type="Proteomes" id="UP001437256">
    <property type="component" value="Unassembled WGS sequence"/>
</dbReference>
<reference evidence="9 10" key="1">
    <citation type="submission" date="2024-05" db="EMBL/GenBank/DDBJ databases">
        <title>A draft genome resource for the thread blight pathogen Marasmius tenuissimus strain MS-2.</title>
        <authorList>
            <person name="Yulfo-Soto G.E."/>
            <person name="Baruah I.K."/>
            <person name="Amoako-Attah I."/>
            <person name="Bukari Y."/>
            <person name="Meinhardt L.W."/>
            <person name="Bailey B.A."/>
            <person name="Cohen S.P."/>
        </authorList>
    </citation>
    <scope>NUCLEOTIDE SEQUENCE [LARGE SCALE GENOMIC DNA]</scope>
    <source>
        <strain evidence="9 10">MS-2</strain>
    </source>
</reference>
<gene>
    <name evidence="9" type="ORF">AAF712_011951</name>
</gene>
<dbReference type="PIRSF" id="PIRSF000189">
    <property type="entry name" value="D-aa_oxidase"/>
    <property type="match status" value="1"/>
</dbReference>
<keyword evidence="7" id="KW-0472">Membrane</keyword>
<dbReference type="SUPFAM" id="SSF51971">
    <property type="entry name" value="Nucleotide-binding domain"/>
    <property type="match status" value="1"/>
</dbReference>
<dbReference type="InterPro" id="IPR023209">
    <property type="entry name" value="DAO"/>
</dbReference>
<keyword evidence="3" id="KW-0285">Flavoprotein</keyword>
<evidence type="ECO:0000256" key="6">
    <source>
        <dbReference type="SAM" id="MobiDB-lite"/>
    </source>
</evidence>
<keyword evidence="7" id="KW-1133">Transmembrane helix</keyword>
<evidence type="ECO:0000256" key="2">
    <source>
        <dbReference type="ARBA" id="ARBA00006730"/>
    </source>
</evidence>
<evidence type="ECO:0000256" key="7">
    <source>
        <dbReference type="SAM" id="Phobius"/>
    </source>
</evidence>
<feature type="region of interest" description="Disordered" evidence="6">
    <location>
        <begin position="372"/>
        <end position="393"/>
    </location>
</feature>